<organism evidence="1 2">
    <name type="scientific">Zemynaea arenosa</name>
    <dbReference type="NCBI Taxonomy" id="2561931"/>
    <lineage>
        <taxon>Bacteria</taxon>
        <taxon>Pseudomonadati</taxon>
        <taxon>Pseudomonadota</taxon>
        <taxon>Betaproteobacteria</taxon>
        <taxon>Burkholderiales</taxon>
        <taxon>Oxalobacteraceae</taxon>
        <taxon>Telluria group</taxon>
        <taxon>Zemynaea</taxon>
    </lineage>
</organism>
<dbReference type="RefSeq" id="WP_135205314.1">
    <property type="nucleotide sequence ID" value="NZ_SPVF01000009.1"/>
</dbReference>
<dbReference type="EMBL" id="SPVF01000009">
    <property type="protein sequence ID" value="TFW30037.1"/>
    <property type="molecule type" value="Genomic_DNA"/>
</dbReference>
<sequence length="113" mass="11883">MYFSQSVSQNNGGPIMRERFSPFDPADALEDAEMIGIFLNEALQSRQVAHVASALQAVARSPGVQDLAQKAGLSSEQVIAILRAELPMSLGAAAARMRAVGIDTEDPEAPGSA</sequence>
<evidence type="ECO:0000313" key="2">
    <source>
        <dbReference type="Proteomes" id="UP000298438"/>
    </source>
</evidence>
<protein>
    <submittedName>
        <fullName evidence="1">Transcriptional regulator</fullName>
    </submittedName>
</protein>
<dbReference type="Pfam" id="PF21716">
    <property type="entry name" value="dnstrm_HI1420"/>
    <property type="match status" value="1"/>
</dbReference>
<keyword evidence="2" id="KW-1185">Reference proteome</keyword>
<gene>
    <name evidence="1" type="ORF">E4L96_00660</name>
</gene>
<comment type="caution">
    <text evidence="1">The sequence shown here is derived from an EMBL/GenBank/DDBJ whole genome shotgun (WGS) entry which is preliminary data.</text>
</comment>
<proteinExistence type="predicted"/>
<evidence type="ECO:0000313" key="1">
    <source>
        <dbReference type="EMBL" id="TFW30037.1"/>
    </source>
</evidence>
<dbReference type="Proteomes" id="UP000298438">
    <property type="component" value="Unassembled WGS sequence"/>
</dbReference>
<accession>A0A4Y9SWY4</accession>
<dbReference type="InterPro" id="IPR014057">
    <property type="entry name" value="HI1420"/>
</dbReference>
<name>A0A4Y9SWY4_9BURK</name>
<reference evidence="1 2" key="1">
    <citation type="submission" date="2019-03" db="EMBL/GenBank/DDBJ databases">
        <title>Draft Genome Sequence of Massilia arenosa sp. nov., a Novel Massilia Species Isolated from a Sandy-loam Maize Soil.</title>
        <authorList>
            <person name="Raths R."/>
            <person name="Peta V."/>
            <person name="Bucking H."/>
        </authorList>
    </citation>
    <scope>NUCLEOTIDE SEQUENCE [LARGE SCALE GENOMIC DNA]</scope>
    <source>
        <strain evidence="1 2">MC02</strain>
    </source>
</reference>
<dbReference type="OrthoDB" id="9798416at2"/>
<dbReference type="AlphaFoldDB" id="A0A4Y9SWY4"/>